<dbReference type="InterPro" id="IPR012908">
    <property type="entry name" value="PGAP1-ab_dom-like"/>
</dbReference>
<keyword evidence="3 5" id="KW-0378">Hydrolase</keyword>
<keyword evidence="3" id="KW-0653">Protein transport</keyword>
<evidence type="ECO:0000256" key="1">
    <source>
        <dbReference type="ARBA" id="ARBA00003496"/>
    </source>
</evidence>
<dbReference type="Gene3D" id="3.40.50.1820">
    <property type="entry name" value="alpha/beta hydrolase"/>
    <property type="match status" value="1"/>
</dbReference>
<keyword evidence="3" id="KW-0472">Membrane</keyword>
<protein>
    <recommendedName>
        <fullName evidence="2 3">GPI inositol-deacylase</fullName>
        <ecNumber evidence="3">3.1.-.-</ecNumber>
    </recommendedName>
</protein>
<dbReference type="Pfam" id="PF07819">
    <property type="entry name" value="PGAP1"/>
    <property type="match status" value="1"/>
</dbReference>
<evidence type="ECO:0000256" key="3">
    <source>
        <dbReference type="RuleBase" id="RU365011"/>
    </source>
</evidence>
<gene>
    <name evidence="5" type="ORF">EV356DRAFT_497943</name>
</gene>
<keyword evidence="3" id="KW-0256">Endoplasmic reticulum</keyword>
<dbReference type="GO" id="GO:0005789">
    <property type="term" value="C:endoplasmic reticulum membrane"/>
    <property type="evidence" value="ECO:0007669"/>
    <property type="project" value="UniProtKB-SubCell"/>
</dbReference>
<evidence type="ECO:0000313" key="5">
    <source>
        <dbReference type="EMBL" id="KAF2228617.1"/>
    </source>
</evidence>
<comment type="function">
    <text evidence="1 3">Involved in inositol deacylation of GPI-anchored proteins which plays important roles in the quality control and ER-associated degradation of GPI-anchored proteins.</text>
</comment>
<keyword evidence="6" id="KW-1185">Reference proteome</keyword>
<dbReference type="EC" id="3.1.-.-" evidence="3"/>
<evidence type="ECO:0000259" key="4">
    <source>
        <dbReference type="Pfam" id="PF07819"/>
    </source>
</evidence>
<proteinExistence type="inferred from homology"/>
<evidence type="ECO:0000313" key="6">
    <source>
        <dbReference type="Proteomes" id="UP000800092"/>
    </source>
</evidence>
<dbReference type="GO" id="GO:0015031">
    <property type="term" value="P:protein transport"/>
    <property type="evidence" value="ECO:0007669"/>
    <property type="project" value="UniProtKB-KW"/>
</dbReference>
<reference evidence="5" key="1">
    <citation type="journal article" date="2020" name="Stud. Mycol.">
        <title>101 Dothideomycetes genomes: a test case for predicting lifestyles and emergence of pathogens.</title>
        <authorList>
            <person name="Haridas S."/>
            <person name="Albert R."/>
            <person name="Binder M."/>
            <person name="Bloem J."/>
            <person name="Labutti K."/>
            <person name="Salamov A."/>
            <person name="Andreopoulos B."/>
            <person name="Baker S."/>
            <person name="Barry K."/>
            <person name="Bills G."/>
            <person name="Bluhm B."/>
            <person name="Cannon C."/>
            <person name="Castanera R."/>
            <person name="Culley D."/>
            <person name="Daum C."/>
            <person name="Ezra D."/>
            <person name="Gonzalez J."/>
            <person name="Henrissat B."/>
            <person name="Kuo A."/>
            <person name="Liang C."/>
            <person name="Lipzen A."/>
            <person name="Lutzoni F."/>
            <person name="Magnuson J."/>
            <person name="Mondo S."/>
            <person name="Nolan M."/>
            <person name="Ohm R."/>
            <person name="Pangilinan J."/>
            <person name="Park H.-J."/>
            <person name="Ramirez L."/>
            <person name="Alfaro M."/>
            <person name="Sun H."/>
            <person name="Tritt A."/>
            <person name="Yoshinaga Y."/>
            <person name="Zwiers L.-H."/>
            <person name="Turgeon B."/>
            <person name="Goodwin S."/>
            <person name="Spatafora J."/>
            <person name="Crous P."/>
            <person name="Grigoriev I."/>
        </authorList>
    </citation>
    <scope>NUCLEOTIDE SEQUENCE</scope>
    <source>
        <strain evidence="5">Tuck. ex Michener</strain>
    </source>
</reference>
<dbReference type="Proteomes" id="UP000800092">
    <property type="component" value="Unassembled WGS sequence"/>
</dbReference>
<dbReference type="SUPFAM" id="SSF53474">
    <property type="entry name" value="alpha/beta-Hydrolases"/>
    <property type="match status" value="1"/>
</dbReference>
<name>A0A6A6GSF9_VIRVR</name>
<comment type="similarity">
    <text evidence="3">Belongs to the GPI inositol-deacylase family.</text>
</comment>
<evidence type="ECO:0000256" key="2">
    <source>
        <dbReference type="ARBA" id="ARBA00015856"/>
    </source>
</evidence>
<sequence>MLQICTRKAKISSRVSLAYRIRHACLHTSSLRLRSAPDPRLREENLIEDAFATIRDTYQAPRNPIILAHGLLGFDELHLLGEQLPGIQYWRGITEALAARDIEVITATVPPSGSIEARAQKLAGCIRRKARGKSVNIIGHSMGGLDARFMISRLRLPDVRVLSLTTIASPHRGSAFADHLLKQIGPTQLPRLYKVLEYFGIESGAFSQLTREYMLNEFNPKTPDLDTVRCYSYGATVEPTLLSMFRQSHRVIQDIEGPNDGLVSVESSKWGVYKGTLLDVSHLDLINWTNRLRWMIWHLTGNKRNFNAIAFYLDIADMLAKEGL</sequence>
<dbReference type="AlphaFoldDB" id="A0A6A6GSF9"/>
<accession>A0A6A6GSF9</accession>
<dbReference type="OrthoDB" id="5592486at2759"/>
<dbReference type="PANTHER" id="PTHR11440">
    <property type="entry name" value="LECITHIN-CHOLESTEROL ACYLTRANSFERASE-RELATED"/>
    <property type="match status" value="1"/>
</dbReference>
<dbReference type="InterPro" id="IPR029058">
    <property type="entry name" value="AB_hydrolase_fold"/>
</dbReference>
<keyword evidence="3" id="KW-0813">Transport</keyword>
<comment type="subcellular location">
    <subcellularLocation>
        <location evidence="3">Endoplasmic reticulum membrane</location>
    </subcellularLocation>
</comment>
<dbReference type="GO" id="GO:0016788">
    <property type="term" value="F:hydrolase activity, acting on ester bonds"/>
    <property type="evidence" value="ECO:0007669"/>
    <property type="project" value="InterPro"/>
</dbReference>
<organism evidence="5 6">
    <name type="scientific">Viridothelium virens</name>
    <name type="common">Speckled blister lichen</name>
    <name type="synonym">Trypethelium virens</name>
    <dbReference type="NCBI Taxonomy" id="1048519"/>
    <lineage>
        <taxon>Eukaryota</taxon>
        <taxon>Fungi</taxon>
        <taxon>Dikarya</taxon>
        <taxon>Ascomycota</taxon>
        <taxon>Pezizomycotina</taxon>
        <taxon>Dothideomycetes</taxon>
        <taxon>Dothideomycetes incertae sedis</taxon>
        <taxon>Trypetheliales</taxon>
        <taxon>Trypetheliaceae</taxon>
        <taxon>Viridothelium</taxon>
    </lineage>
</organism>
<dbReference type="EMBL" id="ML991906">
    <property type="protein sequence ID" value="KAF2228617.1"/>
    <property type="molecule type" value="Genomic_DNA"/>
</dbReference>
<feature type="domain" description="GPI inositol-deacylase PGAP1-like alpha/beta" evidence="4">
    <location>
        <begin position="129"/>
        <end position="176"/>
    </location>
</feature>